<name>A0A916NBS8_9BACT</name>
<dbReference type="EMBL" id="CAJRAF010000002">
    <property type="protein sequence ID" value="CAG4999927.1"/>
    <property type="molecule type" value="Genomic_DNA"/>
</dbReference>
<evidence type="ECO:0000313" key="1">
    <source>
        <dbReference type="EMBL" id="CAG4999927.1"/>
    </source>
</evidence>
<sequence length="42" mass="4787">MYSFVFPIPPFIKGMVVNDRTELSHLKKDAGQEKTIEGLFCV</sequence>
<gene>
    <name evidence="1" type="ORF">DYBT9275_02345</name>
</gene>
<reference evidence="1" key="1">
    <citation type="submission" date="2021-04" db="EMBL/GenBank/DDBJ databases">
        <authorList>
            <person name="Rodrigo-Torres L."/>
            <person name="Arahal R. D."/>
            <person name="Lucena T."/>
        </authorList>
    </citation>
    <scope>NUCLEOTIDE SEQUENCE</scope>
    <source>
        <strain evidence="1">CECT 9275</strain>
    </source>
</reference>
<keyword evidence="2" id="KW-1185">Reference proteome</keyword>
<organism evidence="1 2">
    <name type="scientific">Dyadobacter helix</name>
    <dbReference type="NCBI Taxonomy" id="2822344"/>
    <lineage>
        <taxon>Bacteria</taxon>
        <taxon>Pseudomonadati</taxon>
        <taxon>Bacteroidota</taxon>
        <taxon>Cytophagia</taxon>
        <taxon>Cytophagales</taxon>
        <taxon>Spirosomataceae</taxon>
        <taxon>Dyadobacter</taxon>
    </lineage>
</organism>
<dbReference type="AlphaFoldDB" id="A0A916NBS8"/>
<evidence type="ECO:0000313" key="2">
    <source>
        <dbReference type="Proteomes" id="UP000680038"/>
    </source>
</evidence>
<dbReference type="Proteomes" id="UP000680038">
    <property type="component" value="Unassembled WGS sequence"/>
</dbReference>
<proteinExistence type="predicted"/>
<accession>A0A916NBS8</accession>
<comment type="caution">
    <text evidence="1">The sequence shown here is derived from an EMBL/GenBank/DDBJ whole genome shotgun (WGS) entry which is preliminary data.</text>
</comment>
<protein>
    <submittedName>
        <fullName evidence="1">Uncharacterized protein</fullName>
    </submittedName>
</protein>